<evidence type="ECO:0000313" key="1">
    <source>
        <dbReference type="EMBL" id="EOR26041.1"/>
    </source>
</evidence>
<proteinExistence type="predicted"/>
<reference evidence="1 2" key="1">
    <citation type="submission" date="2013-03" db="EMBL/GenBank/DDBJ databases">
        <title>Whole genome shotgun sequencing of Clostridium sartagoforme AAU1.</title>
        <authorList>
            <person name="Joshi C.G."/>
            <person name="Duggirala S.M."/>
            <person name="Nathani N.M."/>
            <person name="Bhatt V.D."/>
            <person name="Patel A.K."/>
            <person name="Pandya P.R."/>
            <person name="KaPatel J.A."/>
        </authorList>
    </citation>
    <scope>NUCLEOTIDE SEQUENCE [LARGE SCALE GENOMIC DNA]</scope>
    <source>
        <strain evidence="1 2">AAU1</strain>
    </source>
</reference>
<gene>
    <name evidence="1" type="ORF">A500_09248</name>
</gene>
<name>R9CFQ2_9CLOT</name>
<dbReference type="RefSeq" id="WP_016207214.1">
    <property type="nucleotide sequence ID" value="NZ_ASRV01000106.1"/>
</dbReference>
<keyword evidence="2" id="KW-1185">Reference proteome</keyword>
<protein>
    <submittedName>
        <fullName evidence="1">Uncharacterized protein</fullName>
    </submittedName>
</protein>
<organism evidence="1 2">
    <name type="scientific">Clostridium sartagoforme AAU1</name>
    <dbReference type="NCBI Taxonomy" id="1202534"/>
    <lineage>
        <taxon>Bacteria</taxon>
        <taxon>Bacillati</taxon>
        <taxon>Bacillota</taxon>
        <taxon>Clostridia</taxon>
        <taxon>Eubacteriales</taxon>
        <taxon>Clostridiaceae</taxon>
        <taxon>Clostridium</taxon>
    </lineage>
</organism>
<dbReference type="OrthoDB" id="1924904at2"/>
<dbReference type="PATRIC" id="fig|1202534.3.peg.1847"/>
<dbReference type="Proteomes" id="UP000013988">
    <property type="component" value="Unassembled WGS sequence"/>
</dbReference>
<dbReference type="AlphaFoldDB" id="R9CFQ2"/>
<sequence>MKKFIVLILISLFINFNIVRADPQLSTNIFKEGIYDVNSINRSLGTITTVQNISKDKNLYLIVLDDKQAVIQTIKMTPNSAKYRLNDLEPNFKMILIGDGDAFLS</sequence>
<dbReference type="EMBL" id="ASRV01000106">
    <property type="protein sequence ID" value="EOR26041.1"/>
    <property type="molecule type" value="Genomic_DNA"/>
</dbReference>
<accession>R9CFQ2</accession>
<comment type="caution">
    <text evidence="1">The sequence shown here is derived from an EMBL/GenBank/DDBJ whole genome shotgun (WGS) entry which is preliminary data.</text>
</comment>
<evidence type="ECO:0000313" key="2">
    <source>
        <dbReference type="Proteomes" id="UP000013988"/>
    </source>
</evidence>